<dbReference type="Proteomes" id="UP000410492">
    <property type="component" value="Unassembled WGS sequence"/>
</dbReference>
<dbReference type="InterPro" id="IPR043154">
    <property type="entry name" value="Sec-1-like_dom1"/>
</dbReference>
<dbReference type="InterPro" id="IPR036045">
    <property type="entry name" value="Sec1-like_sf"/>
</dbReference>
<comment type="similarity">
    <text evidence="1">Belongs to the STXBP/unc-18/SEC1 family.</text>
</comment>
<sequence>MNVTQKLSSLQEISKALLSAIFSCNTNTKYLILDPRIIRPLESVCGVKWLKGNGIEKIFKLESVAPSFNDNVIFYMIFSETKTFKDVVDQIRSQVNIETCVANKHHIIVVPTYITTFEDELESLGLLGNVITLHSFAWMPLYLDTNILSFEIPNIFGTLFVYENFTFLPSLSKGLWHLSFVVGKPSFILTLGQHSKALLTQFDQMCEVNGNTDKVSSDFGGIVIIDRNTDYPAALLTPGSYAALLSEVYSVKTGYCESQPTANEQKYDDKFNPIIQKQPVKFCLDSRQDIVYADIKNRYFTEVTSVLSNLTKQLKSEKVDSKDMALDEIKNYVQTKLHAAKTKKKYITNHLMAAESIINVLGYRYEKQKMIEQNIMKNSEKSSSLSYSDELLVTENDKHISLRLFCLMALIYRLSESEIRKFWQKYLNHFGFKYGFAFTNLTNMGFIPDPDTPSTSSSNLQSKLKIPSFSSSNIYTNMKNLRLVPADPDSVNLKYPTCASYVYGGIYIPLISQIASLILSSTPLDEIKAKLEGVGPLEIRNDRGYPLQTRSILIFVIGGITYAEIAACNLIETLTGAQICILSDMIINGNDLMQYILDYPK</sequence>
<dbReference type="Gene3D" id="3.40.50.1910">
    <property type="match status" value="1"/>
</dbReference>
<dbReference type="EMBL" id="CAACVG010000220">
    <property type="protein sequence ID" value="VEN33761.1"/>
    <property type="molecule type" value="Genomic_DNA"/>
</dbReference>
<dbReference type="Pfam" id="PF00995">
    <property type="entry name" value="Sec1"/>
    <property type="match status" value="1"/>
</dbReference>
<evidence type="ECO:0000313" key="2">
    <source>
        <dbReference type="EMBL" id="VEN33761.1"/>
    </source>
</evidence>
<dbReference type="AlphaFoldDB" id="A0A653BE14"/>
<evidence type="ECO:0000313" key="3">
    <source>
        <dbReference type="Proteomes" id="UP000410492"/>
    </source>
</evidence>
<keyword evidence="3" id="KW-1185">Reference proteome</keyword>
<dbReference type="Gene3D" id="3.40.50.2060">
    <property type="match status" value="1"/>
</dbReference>
<dbReference type="InterPro" id="IPR043127">
    <property type="entry name" value="Sec-1-like_dom3a"/>
</dbReference>
<dbReference type="Gene3D" id="3.90.830.10">
    <property type="entry name" value="Syntaxin Binding Protein 1, Chain A, domain 2"/>
    <property type="match status" value="1"/>
</dbReference>
<evidence type="ECO:0000256" key="1">
    <source>
        <dbReference type="ARBA" id="ARBA00009884"/>
    </source>
</evidence>
<dbReference type="PANTHER" id="PTHR11679">
    <property type="entry name" value="VESICLE PROTEIN SORTING-ASSOCIATED"/>
    <property type="match status" value="1"/>
</dbReference>
<reference evidence="2 3" key="1">
    <citation type="submission" date="2019-01" db="EMBL/GenBank/DDBJ databases">
        <authorList>
            <person name="Sayadi A."/>
        </authorList>
    </citation>
    <scope>NUCLEOTIDE SEQUENCE [LARGE SCALE GENOMIC DNA]</scope>
</reference>
<dbReference type="InterPro" id="IPR001619">
    <property type="entry name" value="Sec1-like"/>
</dbReference>
<dbReference type="InterPro" id="IPR027482">
    <property type="entry name" value="Sec1-like_dom2"/>
</dbReference>
<evidence type="ECO:0008006" key="4">
    <source>
        <dbReference type="Google" id="ProtNLM"/>
    </source>
</evidence>
<protein>
    <recommendedName>
        <fullName evidence="4">Vacuolar protein sorting-associated protein 33B</fullName>
    </recommendedName>
</protein>
<dbReference type="OrthoDB" id="10262528at2759"/>
<gene>
    <name evidence="2" type="ORF">CALMAC_LOCUS196</name>
</gene>
<dbReference type="SUPFAM" id="SSF56815">
    <property type="entry name" value="Sec1/munc18-like (SM) proteins"/>
    <property type="match status" value="1"/>
</dbReference>
<name>A0A653BE14_CALMS</name>
<accession>A0A653BE14</accession>
<dbReference type="Gene3D" id="1.25.40.850">
    <property type="match status" value="1"/>
</dbReference>
<dbReference type="InterPro" id="IPR043155">
    <property type="entry name" value="VPS33_dom3b"/>
</dbReference>
<proteinExistence type="inferred from homology"/>
<dbReference type="GO" id="GO:0016192">
    <property type="term" value="P:vesicle-mediated transport"/>
    <property type="evidence" value="ECO:0007669"/>
    <property type="project" value="InterPro"/>
</dbReference>
<organism evidence="2 3">
    <name type="scientific">Callosobruchus maculatus</name>
    <name type="common">Southern cowpea weevil</name>
    <name type="synonym">Pulse bruchid</name>
    <dbReference type="NCBI Taxonomy" id="64391"/>
    <lineage>
        <taxon>Eukaryota</taxon>
        <taxon>Metazoa</taxon>
        <taxon>Ecdysozoa</taxon>
        <taxon>Arthropoda</taxon>
        <taxon>Hexapoda</taxon>
        <taxon>Insecta</taxon>
        <taxon>Pterygota</taxon>
        <taxon>Neoptera</taxon>
        <taxon>Endopterygota</taxon>
        <taxon>Coleoptera</taxon>
        <taxon>Polyphaga</taxon>
        <taxon>Cucujiformia</taxon>
        <taxon>Chrysomeloidea</taxon>
        <taxon>Chrysomelidae</taxon>
        <taxon>Bruchinae</taxon>
        <taxon>Bruchini</taxon>
        <taxon>Callosobruchus</taxon>
    </lineage>
</organism>